<sequence>MNVHAAARLAGFVLAAPIHSHRVLVSRPDRLVIQVTTAEGRFVLKLEGAGDGLTRELAARTFLRARCSPGCMPCPASDPHRSSRPGTPGCWAGYGTR</sequence>
<name>A0ABQ2S6Q2_9DEIO</name>
<dbReference type="EMBL" id="BMQN01000004">
    <property type="protein sequence ID" value="GGR94639.1"/>
    <property type="molecule type" value="Genomic_DNA"/>
</dbReference>
<evidence type="ECO:0000313" key="2">
    <source>
        <dbReference type="EMBL" id="GGR94639.1"/>
    </source>
</evidence>
<dbReference type="Proteomes" id="UP000644548">
    <property type="component" value="Unassembled WGS sequence"/>
</dbReference>
<comment type="caution">
    <text evidence="2">The sequence shown here is derived from an EMBL/GenBank/DDBJ whole genome shotgun (WGS) entry which is preliminary data.</text>
</comment>
<accession>A0ABQ2S6Q2</accession>
<organism evidence="2 3">
    <name type="scientific">Deinococcus sedimenti</name>
    <dbReference type="NCBI Taxonomy" id="1867090"/>
    <lineage>
        <taxon>Bacteria</taxon>
        <taxon>Thermotogati</taxon>
        <taxon>Deinococcota</taxon>
        <taxon>Deinococci</taxon>
        <taxon>Deinococcales</taxon>
        <taxon>Deinococcaceae</taxon>
        <taxon>Deinococcus</taxon>
    </lineage>
</organism>
<keyword evidence="3" id="KW-1185">Reference proteome</keyword>
<dbReference type="RefSeq" id="WP_229783875.1">
    <property type="nucleotide sequence ID" value="NZ_BMQN01000004.1"/>
</dbReference>
<protein>
    <submittedName>
        <fullName evidence="2">Uncharacterized protein</fullName>
    </submittedName>
</protein>
<evidence type="ECO:0000313" key="3">
    <source>
        <dbReference type="Proteomes" id="UP000644548"/>
    </source>
</evidence>
<evidence type="ECO:0000256" key="1">
    <source>
        <dbReference type="SAM" id="MobiDB-lite"/>
    </source>
</evidence>
<reference evidence="3" key="1">
    <citation type="journal article" date="2019" name="Int. J. Syst. Evol. Microbiol.">
        <title>The Global Catalogue of Microorganisms (GCM) 10K type strain sequencing project: providing services to taxonomists for standard genome sequencing and annotation.</title>
        <authorList>
            <consortium name="The Broad Institute Genomics Platform"/>
            <consortium name="The Broad Institute Genome Sequencing Center for Infectious Disease"/>
            <person name="Wu L."/>
            <person name="Ma J."/>
        </authorList>
    </citation>
    <scope>NUCLEOTIDE SEQUENCE [LARGE SCALE GENOMIC DNA]</scope>
    <source>
        <strain evidence="3">JCM 31405</strain>
    </source>
</reference>
<gene>
    <name evidence="2" type="ORF">GCM10008960_22000</name>
</gene>
<feature type="region of interest" description="Disordered" evidence="1">
    <location>
        <begin position="74"/>
        <end position="97"/>
    </location>
</feature>
<proteinExistence type="predicted"/>